<dbReference type="Proteomes" id="UP001221757">
    <property type="component" value="Unassembled WGS sequence"/>
</dbReference>
<accession>A0AAD7MBR7</accession>
<sequence>MHTHPSVATILRVRATDCGRECDCSEKLGSHGNRASRATHGLEDPPLRTLVFCLRLGAAQLGAVWTRKFKKLRNGPDDRDTSTDIAVHRFDRRQGGRLDCIRDARPATHGPTSRGAQNPDFVSRRELRIYVRNPIAMVRPIGSDARPHAATHGDRSGTAVILMALMQYTAQESPGHVRPLVMRRESGCPPSAGSRRHQRPAQQFEFCTLVVRRQPRNVLSHPRPNMSERGTGPKRTREPSRNVDYDTDRQPMTRRDKS</sequence>
<feature type="compositionally biased region" description="Basic and acidic residues" evidence="1">
    <location>
        <begin position="235"/>
        <end position="258"/>
    </location>
</feature>
<dbReference type="EMBL" id="JARKIE010000002">
    <property type="protein sequence ID" value="KAJ7709606.1"/>
    <property type="molecule type" value="Genomic_DNA"/>
</dbReference>
<keyword evidence="3" id="KW-1185">Reference proteome</keyword>
<evidence type="ECO:0000313" key="3">
    <source>
        <dbReference type="Proteomes" id="UP001221757"/>
    </source>
</evidence>
<name>A0AAD7MBR7_MYCRO</name>
<evidence type="ECO:0000313" key="2">
    <source>
        <dbReference type="EMBL" id="KAJ7709606.1"/>
    </source>
</evidence>
<gene>
    <name evidence="2" type="ORF">B0H17DRAFT_1249298</name>
</gene>
<feature type="region of interest" description="Disordered" evidence="1">
    <location>
        <begin position="215"/>
        <end position="258"/>
    </location>
</feature>
<protein>
    <submittedName>
        <fullName evidence="2">Uncharacterized protein</fullName>
    </submittedName>
</protein>
<comment type="caution">
    <text evidence="2">The sequence shown here is derived from an EMBL/GenBank/DDBJ whole genome shotgun (WGS) entry which is preliminary data.</text>
</comment>
<proteinExistence type="predicted"/>
<dbReference type="AlphaFoldDB" id="A0AAD7MBR7"/>
<evidence type="ECO:0000256" key="1">
    <source>
        <dbReference type="SAM" id="MobiDB-lite"/>
    </source>
</evidence>
<reference evidence="2" key="1">
    <citation type="submission" date="2023-03" db="EMBL/GenBank/DDBJ databases">
        <title>Massive genome expansion in bonnet fungi (Mycena s.s.) driven by repeated elements and novel gene families across ecological guilds.</title>
        <authorList>
            <consortium name="Lawrence Berkeley National Laboratory"/>
            <person name="Harder C.B."/>
            <person name="Miyauchi S."/>
            <person name="Viragh M."/>
            <person name="Kuo A."/>
            <person name="Thoen E."/>
            <person name="Andreopoulos B."/>
            <person name="Lu D."/>
            <person name="Skrede I."/>
            <person name="Drula E."/>
            <person name="Henrissat B."/>
            <person name="Morin E."/>
            <person name="Kohler A."/>
            <person name="Barry K."/>
            <person name="LaButti K."/>
            <person name="Morin E."/>
            <person name="Salamov A."/>
            <person name="Lipzen A."/>
            <person name="Mereny Z."/>
            <person name="Hegedus B."/>
            <person name="Baldrian P."/>
            <person name="Stursova M."/>
            <person name="Weitz H."/>
            <person name="Taylor A."/>
            <person name="Grigoriev I.V."/>
            <person name="Nagy L.G."/>
            <person name="Martin F."/>
            <person name="Kauserud H."/>
        </authorList>
    </citation>
    <scope>NUCLEOTIDE SEQUENCE</scope>
    <source>
        <strain evidence="2">CBHHK067</strain>
    </source>
</reference>
<organism evidence="2 3">
    <name type="scientific">Mycena rosella</name>
    <name type="common">Pink bonnet</name>
    <name type="synonym">Agaricus rosellus</name>
    <dbReference type="NCBI Taxonomy" id="1033263"/>
    <lineage>
        <taxon>Eukaryota</taxon>
        <taxon>Fungi</taxon>
        <taxon>Dikarya</taxon>
        <taxon>Basidiomycota</taxon>
        <taxon>Agaricomycotina</taxon>
        <taxon>Agaricomycetes</taxon>
        <taxon>Agaricomycetidae</taxon>
        <taxon>Agaricales</taxon>
        <taxon>Marasmiineae</taxon>
        <taxon>Mycenaceae</taxon>
        <taxon>Mycena</taxon>
    </lineage>
</organism>